<keyword evidence="1" id="KW-0547">Nucleotide-binding</keyword>
<evidence type="ECO:0000313" key="3">
    <source>
        <dbReference type="EMBL" id="KAK3029715.1"/>
    </source>
</evidence>
<dbReference type="AlphaFoldDB" id="A0AA89B6E1"/>
<evidence type="ECO:0000256" key="1">
    <source>
        <dbReference type="ARBA" id="ARBA00022741"/>
    </source>
</evidence>
<reference evidence="3" key="1">
    <citation type="submission" date="2022-12" db="EMBL/GenBank/DDBJ databases">
        <title>Draft genome assemblies for two species of Escallonia (Escalloniales).</title>
        <authorList>
            <person name="Chanderbali A."/>
            <person name="Dervinis C."/>
            <person name="Anghel I."/>
            <person name="Soltis D."/>
            <person name="Soltis P."/>
            <person name="Zapata F."/>
        </authorList>
    </citation>
    <scope>NUCLEOTIDE SEQUENCE</scope>
    <source>
        <strain evidence="3">UCBG64.0493</strain>
        <tissue evidence="3">Leaf</tissue>
    </source>
</reference>
<comment type="caution">
    <text evidence="3">The sequence shown here is derived from an EMBL/GenBank/DDBJ whole genome shotgun (WGS) entry which is preliminary data.</text>
</comment>
<dbReference type="InterPro" id="IPR029047">
    <property type="entry name" value="HSP70_peptide-bd_sf"/>
</dbReference>
<dbReference type="Gene3D" id="1.20.1270.10">
    <property type="match status" value="1"/>
</dbReference>
<proteinExistence type="predicted"/>
<organism evidence="3 4">
    <name type="scientific">Escallonia herrerae</name>
    <dbReference type="NCBI Taxonomy" id="1293975"/>
    <lineage>
        <taxon>Eukaryota</taxon>
        <taxon>Viridiplantae</taxon>
        <taxon>Streptophyta</taxon>
        <taxon>Embryophyta</taxon>
        <taxon>Tracheophyta</taxon>
        <taxon>Spermatophyta</taxon>
        <taxon>Magnoliopsida</taxon>
        <taxon>eudicotyledons</taxon>
        <taxon>Gunneridae</taxon>
        <taxon>Pentapetalae</taxon>
        <taxon>asterids</taxon>
        <taxon>campanulids</taxon>
        <taxon>Escalloniales</taxon>
        <taxon>Escalloniaceae</taxon>
        <taxon>Escallonia</taxon>
    </lineage>
</organism>
<accession>A0AA89B6E1</accession>
<dbReference type="GO" id="GO:0140662">
    <property type="term" value="F:ATP-dependent protein folding chaperone"/>
    <property type="evidence" value="ECO:0007669"/>
    <property type="project" value="InterPro"/>
</dbReference>
<dbReference type="Proteomes" id="UP001188597">
    <property type="component" value="Unassembled WGS sequence"/>
</dbReference>
<dbReference type="Pfam" id="PF00012">
    <property type="entry name" value="HSP70"/>
    <property type="match status" value="1"/>
</dbReference>
<dbReference type="SUPFAM" id="SSF53067">
    <property type="entry name" value="Actin-like ATPase domain"/>
    <property type="match status" value="1"/>
</dbReference>
<name>A0AA89B6E1_9ASTE</name>
<sequence length="267" mass="30419">MNKSRVDDVVIVGDSTRIPRVQQMLQDFFSGKELCKIINQDEAVAYGAAIQAAMFDGRFHELSLLDVTPLSLGLETGEEDDLTVVILRNTRIPTKKEEFVTNHDNQEASTFPVYQGERARTKNNFFLAPKGSVKFNICFEIDANGILRVSAEEKSTGQMEKITVGDFDGRLSKKQIKKMIQEAEKYKAEDEEHKRRSQAKNALENYAYKMRDAFEDSMFSGVDKKNIHDSISQVIEWLDRNQLAEPDEFDDKMEELVSTCSPVIDNM</sequence>
<keyword evidence="2" id="KW-0067">ATP-binding</keyword>
<dbReference type="GO" id="GO:0005524">
    <property type="term" value="F:ATP binding"/>
    <property type="evidence" value="ECO:0007669"/>
    <property type="project" value="UniProtKB-KW"/>
</dbReference>
<dbReference type="InterPro" id="IPR043129">
    <property type="entry name" value="ATPase_NBD"/>
</dbReference>
<evidence type="ECO:0000256" key="2">
    <source>
        <dbReference type="ARBA" id="ARBA00022840"/>
    </source>
</evidence>
<dbReference type="EMBL" id="JAVXUP010000367">
    <property type="protein sequence ID" value="KAK3029715.1"/>
    <property type="molecule type" value="Genomic_DNA"/>
</dbReference>
<dbReference type="InterPro" id="IPR013126">
    <property type="entry name" value="Hsp_70_fam"/>
</dbReference>
<dbReference type="InterPro" id="IPR029048">
    <property type="entry name" value="HSP70_C_sf"/>
</dbReference>
<evidence type="ECO:0000313" key="4">
    <source>
        <dbReference type="Proteomes" id="UP001188597"/>
    </source>
</evidence>
<dbReference type="PRINTS" id="PR00301">
    <property type="entry name" value="HEATSHOCK70"/>
</dbReference>
<protein>
    <recommendedName>
        <fullName evidence="5">Heat shock protein 70</fullName>
    </recommendedName>
</protein>
<gene>
    <name evidence="3" type="ORF">RJ639_039124</name>
</gene>
<dbReference type="Gene3D" id="3.30.420.40">
    <property type="match status" value="2"/>
</dbReference>
<dbReference type="SUPFAM" id="SSF100934">
    <property type="entry name" value="Heat shock protein 70kD (HSP70), C-terminal subdomain"/>
    <property type="match status" value="1"/>
</dbReference>
<dbReference type="Gene3D" id="2.60.34.10">
    <property type="entry name" value="Substrate Binding Domain Of DNAk, Chain A, domain 1"/>
    <property type="match status" value="1"/>
</dbReference>
<evidence type="ECO:0008006" key="5">
    <source>
        <dbReference type="Google" id="ProtNLM"/>
    </source>
</evidence>
<dbReference type="PANTHER" id="PTHR19375">
    <property type="entry name" value="HEAT SHOCK PROTEIN 70KDA"/>
    <property type="match status" value="1"/>
</dbReference>
<dbReference type="SUPFAM" id="SSF100920">
    <property type="entry name" value="Heat shock protein 70kD (HSP70), peptide-binding domain"/>
    <property type="match status" value="1"/>
</dbReference>
<keyword evidence="4" id="KW-1185">Reference proteome</keyword>